<feature type="transmembrane region" description="Helical" evidence="1">
    <location>
        <begin position="83"/>
        <end position="105"/>
    </location>
</feature>
<dbReference type="RefSeq" id="WP_271714606.1">
    <property type="nucleotide sequence ID" value="NZ_AP024169.1"/>
</dbReference>
<dbReference type="SUPFAM" id="SSF103473">
    <property type="entry name" value="MFS general substrate transporter"/>
    <property type="match status" value="1"/>
</dbReference>
<feature type="transmembrane region" description="Helical" evidence="1">
    <location>
        <begin position="233"/>
        <end position="257"/>
    </location>
</feature>
<gene>
    <name evidence="2" type="ORF">bsdtb5_06180</name>
</gene>
<organism evidence="2 3">
    <name type="scientific">Anaeromicropila herbilytica</name>
    <dbReference type="NCBI Taxonomy" id="2785025"/>
    <lineage>
        <taxon>Bacteria</taxon>
        <taxon>Bacillati</taxon>
        <taxon>Bacillota</taxon>
        <taxon>Clostridia</taxon>
        <taxon>Lachnospirales</taxon>
        <taxon>Lachnospiraceae</taxon>
        <taxon>Anaeromicropila</taxon>
    </lineage>
</organism>
<dbReference type="InterPro" id="IPR040035">
    <property type="entry name" value="TMEM180"/>
</dbReference>
<feature type="transmembrane region" description="Helical" evidence="1">
    <location>
        <begin position="181"/>
        <end position="205"/>
    </location>
</feature>
<name>A0A7R7EIC9_9FIRM</name>
<feature type="transmembrane region" description="Helical" evidence="1">
    <location>
        <begin position="406"/>
        <end position="425"/>
    </location>
</feature>
<keyword evidence="1" id="KW-1133">Transmembrane helix</keyword>
<proteinExistence type="predicted"/>
<dbReference type="AlphaFoldDB" id="A0A7R7EIC9"/>
<feature type="transmembrane region" description="Helical" evidence="1">
    <location>
        <begin position="111"/>
        <end position="136"/>
    </location>
</feature>
<feature type="transmembrane region" description="Helical" evidence="1">
    <location>
        <begin position="49"/>
        <end position="71"/>
    </location>
</feature>
<reference evidence="2 3" key="1">
    <citation type="submission" date="2020-11" db="EMBL/GenBank/DDBJ databases">
        <title>Draft genome sequencing of a Lachnospiraceae strain isolated from anoxic soil subjected to BSD treatment.</title>
        <authorList>
            <person name="Uek A."/>
            <person name="Tonouchi A."/>
        </authorList>
    </citation>
    <scope>NUCLEOTIDE SEQUENCE [LARGE SCALE GENOMIC DNA]</scope>
    <source>
        <strain evidence="2 3">TB5</strain>
    </source>
</reference>
<dbReference type="PANTHER" id="PTHR28658:SF1">
    <property type="entry name" value="MAJOR FACILITATOR SUPERFAMILY DOMAIN CONTAINING 13B"/>
    <property type="match status" value="1"/>
</dbReference>
<dbReference type="PANTHER" id="PTHR28658">
    <property type="entry name" value="TRANSMEMBRANE PROTEIN 180"/>
    <property type="match status" value="1"/>
</dbReference>
<dbReference type="Pfam" id="PF13347">
    <property type="entry name" value="MFS_2"/>
    <property type="match status" value="1"/>
</dbReference>
<keyword evidence="3" id="KW-1185">Reference proteome</keyword>
<evidence type="ECO:0000256" key="1">
    <source>
        <dbReference type="SAM" id="Phobius"/>
    </source>
</evidence>
<dbReference type="EMBL" id="AP024169">
    <property type="protein sequence ID" value="BCN29323.1"/>
    <property type="molecule type" value="Genomic_DNA"/>
</dbReference>
<evidence type="ECO:0000313" key="2">
    <source>
        <dbReference type="EMBL" id="BCN29323.1"/>
    </source>
</evidence>
<protein>
    <submittedName>
        <fullName evidence="2">Sodium:melibiose symporter</fullName>
    </submittedName>
</protein>
<feature type="transmembrane region" description="Helical" evidence="1">
    <location>
        <begin position="318"/>
        <end position="337"/>
    </location>
</feature>
<dbReference type="Proteomes" id="UP000595897">
    <property type="component" value="Chromosome"/>
</dbReference>
<dbReference type="InterPro" id="IPR036259">
    <property type="entry name" value="MFS_trans_sf"/>
</dbReference>
<feature type="transmembrane region" description="Helical" evidence="1">
    <location>
        <begin position="295"/>
        <end position="312"/>
    </location>
</feature>
<keyword evidence="1" id="KW-0472">Membrane</keyword>
<accession>A0A7R7EIC9</accession>
<sequence>MIEEKVSLKSKLWLSGADGLCGVLCGLITGGGFTVFFTRWMGLDSKKASLVWLLFGIWNAVNDPLFGFISDRTKSKIGRRRPYIRYGAPIYAVIFVLCWIKWPFAGNQWGMFLQMLISLFLFDTLYTCIATSLYVMPYEIAISNKQRGSIFIFKLIFSLFSLAVPLILMPMIQLQPGEDPLTFQLIMAGIGIIAGAIIFFSTFFYSEKGYIKEEEQPNFIKALLICFKNKPFIIFETISFTVIYIQNSLSLGVNYYFPELGMSMVPCYGALLVGAIFGIVLWINKQIVWGVRKCVMVMCIVFSVGCFAMAFFGGVLPVAVLGFFTVGFGFAGGMYLIPLMNGDVIDYDESLTSLRREGMYAGVNSLITKPAMSIATAAFLTIIDIFGYDSTLELGKQSASAERGILIGWMLIPAILLLLCFLAMFKYTLKGDKWNETKNELEKIHNEKEKEYIKSLGFEVNE</sequence>
<feature type="transmembrane region" description="Helical" evidence="1">
    <location>
        <begin position="12"/>
        <end position="37"/>
    </location>
</feature>
<feature type="transmembrane region" description="Helical" evidence="1">
    <location>
        <begin position="263"/>
        <end position="283"/>
    </location>
</feature>
<keyword evidence="1" id="KW-0812">Transmembrane</keyword>
<dbReference type="Gene3D" id="1.20.1250.20">
    <property type="entry name" value="MFS general substrate transporter like domains"/>
    <property type="match status" value="2"/>
</dbReference>
<dbReference type="KEGG" id="ahb:bsdtb5_06180"/>
<feature type="transmembrane region" description="Helical" evidence="1">
    <location>
        <begin position="358"/>
        <end position="386"/>
    </location>
</feature>
<evidence type="ECO:0000313" key="3">
    <source>
        <dbReference type="Proteomes" id="UP000595897"/>
    </source>
</evidence>
<feature type="transmembrane region" description="Helical" evidence="1">
    <location>
        <begin position="148"/>
        <end position="169"/>
    </location>
</feature>